<keyword evidence="1" id="KW-0812">Transmembrane</keyword>
<feature type="transmembrane region" description="Helical" evidence="1">
    <location>
        <begin position="36"/>
        <end position="57"/>
    </location>
</feature>
<protein>
    <submittedName>
        <fullName evidence="2">DUF58 domain-containing protein</fullName>
    </submittedName>
</protein>
<keyword evidence="1" id="KW-0472">Membrane</keyword>
<feature type="transmembrane region" description="Helical" evidence="1">
    <location>
        <begin position="12"/>
        <end position="30"/>
    </location>
</feature>
<name>A0ABS6JPC6_9BACI</name>
<keyword evidence="1" id="KW-1133">Transmembrane helix</keyword>
<dbReference type="EMBL" id="JAHQCR010000012">
    <property type="protein sequence ID" value="MBU9720112.1"/>
    <property type="molecule type" value="Genomic_DNA"/>
</dbReference>
<sequence length="401" mass="46763">MTQWRKEIQFKNSYYILTYIVPFLAIISFFSNERFLFSLTILLLLALGVNAHYMTYVSKKIIIPGEKFTKRLFIGDEANLLVPFENRGKIPIFRVKANLFLFDVDKSIEVIEEQGTKQHMTNYEYPFAISPFSRRTINMQGKALKRGTAELRTIELRVSDLFLFGHMKLYYEGPFRGELVVYPKPLPIKGFEQMVQQEKGDYFQPYSLHEEMLMRGNRQYVSEDPFNRINWKATAKTDQLQTKMYEKVIKSQWTFVLNIRNENRAHPTIENLEEVLSHVAYASHFATRHRISFELFINLRVPGSKYGLHISAGEGDKHLTRVLETLARIRKSNLSVPSDHLLSYVFKERITPPLILHFGAVSEAEEQEYRACMQRGGRVFYVNTEESEAVLSAVSNKERIS</sequence>
<dbReference type="RefSeq" id="WP_088073566.1">
    <property type="nucleotide sequence ID" value="NZ_JAHQCR010000012.1"/>
</dbReference>
<dbReference type="Proteomes" id="UP000790580">
    <property type="component" value="Unassembled WGS sequence"/>
</dbReference>
<comment type="caution">
    <text evidence="2">The sequence shown here is derived from an EMBL/GenBank/DDBJ whole genome shotgun (WGS) entry which is preliminary data.</text>
</comment>
<reference evidence="2 3" key="1">
    <citation type="submission" date="2021-06" db="EMBL/GenBank/DDBJ databases">
        <title>Bacillus sp. RD4P76, an endophyte from a halophyte.</title>
        <authorList>
            <person name="Sun J.-Q."/>
        </authorList>
    </citation>
    <scope>NUCLEOTIDE SEQUENCE [LARGE SCALE GENOMIC DNA]</scope>
    <source>
        <strain evidence="2 3">JCM 17098</strain>
    </source>
</reference>
<gene>
    <name evidence="2" type="ORF">KS407_01480</name>
</gene>
<evidence type="ECO:0000256" key="1">
    <source>
        <dbReference type="SAM" id="Phobius"/>
    </source>
</evidence>
<evidence type="ECO:0000313" key="2">
    <source>
        <dbReference type="EMBL" id="MBU9720112.1"/>
    </source>
</evidence>
<evidence type="ECO:0000313" key="3">
    <source>
        <dbReference type="Proteomes" id="UP000790580"/>
    </source>
</evidence>
<proteinExistence type="predicted"/>
<organism evidence="2 3">
    <name type="scientific">Evansella alkalicola</name>
    <dbReference type="NCBI Taxonomy" id="745819"/>
    <lineage>
        <taxon>Bacteria</taxon>
        <taxon>Bacillati</taxon>
        <taxon>Bacillota</taxon>
        <taxon>Bacilli</taxon>
        <taxon>Bacillales</taxon>
        <taxon>Bacillaceae</taxon>
        <taxon>Evansella</taxon>
    </lineage>
</organism>
<dbReference type="PANTHER" id="PTHR34351">
    <property type="entry name" value="SLR1927 PROTEIN-RELATED"/>
    <property type="match status" value="1"/>
</dbReference>
<dbReference type="PANTHER" id="PTHR34351:SF2">
    <property type="entry name" value="DUF58 DOMAIN-CONTAINING PROTEIN"/>
    <property type="match status" value="1"/>
</dbReference>
<keyword evidence="3" id="KW-1185">Reference proteome</keyword>
<accession>A0ABS6JPC6</accession>